<comment type="caution">
    <text evidence="2">The sequence shown here is derived from an EMBL/GenBank/DDBJ whole genome shotgun (WGS) entry which is preliminary data.</text>
</comment>
<evidence type="ECO:0000313" key="2">
    <source>
        <dbReference type="EMBL" id="KAJ3182034.1"/>
    </source>
</evidence>
<dbReference type="AlphaFoldDB" id="A0AAD5TR55"/>
<feature type="transmembrane region" description="Helical" evidence="1">
    <location>
        <begin position="62"/>
        <end position="82"/>
    </location>
</feature>
<keyword evidence="3" id="KW-1185">Reference proteome</keyword>
<evidence type="ECO:0008006" key="4">
    <source>
        <dbReference type="Google" id="ProtNLM"/>
    </source>
</evidence>
<evidence type="ECO:0000256" key="1">
    <source>
        <dbReference type="SAM" id="Phobius"/>
    </source>
</evidence>
<dbReference type="PANTHER" id="PTHR36535">
    <property type="entry name" value="YALI0E30327P"/>
    <property type="match status" value="1"/>
</dbReference>
<proteinExistence type="predicted"/>
<dbReference type="InterPro" id="IPR013901">
    <property type="entry name" value="Anthrone_oxy"/>
</dbReference>
<name>A0AAD5TR55_9FUNG</name>
<evidence type="ECO:0000313" key="3">
    <source>
        <dbReference type="Proteomes" id="UP001212152"/>
    </source>
</evidence>
<keyword evidence="1" id="KW-0812">Transmembrane</keyword>
<feature type="transmembrane region" description="Helical" evidence="1">
    <location>
        <begin position="20"/>
        <end position="41"/>
    </location>
</feature>
<dbReference type="EMBL" id="JADGJQ010000010">
    <property type="protein sequence ID" value="KAJ3182034.1"/>
    <property type="molecule type" value="Genomic_DNA"/>
</dbReference>
<dbReference type="Pfam" id="PF08592">
    <property type="entry name" value="Anthrone_oxy"/>
    <property type="match status" value="1"/>
</dbReference>
<reference evidence="2" key="1">
    <citation type="submission" date="2020-05" db="EMBL/GenBank/DDBJ databases">
        <title>Phylogenomic resolution of chytrid fungi.</title>
        <authorList>
            <person name="Stajich J.E."/>
            <person name="Amses K."/>
            <person name="Simmons R."/>
            <person name="Seto K."/>
            <person name="Myers J."/>
            <person name="Bonds A."/>
            <person name="Quandt C.A."/>
            <person name="Barry K."/>
            <person name="Liu P."/>
            <person name="Grigoriev I."/>
            <person name="Longcore J.E."/>
            <person name="James T.Y."/>
        </authorList>
    </citation>
    <scope>NUCLEOTIDE SEQUENCE</scope>
    <source>
        <strain evidence="2">JEL0379</strain>
    </source>
</reference>
<keyword evidence="1" id="KW-0472">Membrane</keyword>
<dbReference type="Proteomes" id="UP001212152">
    <property type="component" value="Unassembled WGS sequence"/>
</dbReference>
<organism evidence="2 3">
    <name type="scientific">Geranomyces variabilis</name>
    <dbReference type="NCBI Taxonomy" id="109894"/>
    <lineage>
        <taxon>Eukaryota</taxon>
        <taxon>Fungi</taxon>
        <taxon>Fungi incertae sedis</taxon>
        <taxon>Chytridiomycota</taxon>
        <taxon>Chytridiomycota incertae sedis</taxon>
        <taxon>Chytridiomycetes</taxon>
        <taxon>Spizellomycetales</taxon>
        <taxon>Powellomycetaceae</taxon>
        <taxon>Geranomyces</taxon>
    </lineage>
</organism>
<accession>A0AAD5TR55</accession>
<feature type="transmembrane region" description="Helical" evidence="1">
    <location>
        <begin position="88"/>
        <end position="109"/>
    </location>
</feature>
<protein>
    <recommendedName>
        <fullName evidence="4">DUF1772-domain-containing protein</fullName>
    </recommendedName>
</protein>
<gene>
    <name evidence="2" type="ORF">HDU87_000374</name>
</gene>
<keyword evidence="1" id="KW-1133">Transmembrane helix</keyword>
<dbReference type="PANTHER" id="PTHR36535:SF1">
    <property type="entry name" value="DUF1772 DOMAIN-CONTAINING PROTEIN"/>
    <property type="match status" value="1"/>
</dbReference>
<sequence>MPFNFLVLQPGSSPTLHTAAILSTGLFAGAALYVTSVEHPARLRMSAESAQRQFQLSYPRAARIQAALAVIGGVSSLALGHIHPLQATRFYTAGGAMLSIIAFTMGVILPTNKKLLAGDSTASSAGGDNVWKLLTTWGWMHSVRTAASLLALGLLVVPPVVAIV</sequence>